<evidence type="ECO:0000313" key="5">
    <source>
        <dbReference type="Proteomes" id="UP000292345"/>
    </source>
</evidence>
<reference evidence="4 5" key="1">
    <citation type="submission" date="2018-01" db="EMBL/GenBank/DDBJ databases">
        <title>Co-occurrence of chitin degradation, pigmentation and bioactivity in marine Pseudoalteromonas.</title>
        <authorList>
            <person name="Paulsen S."/>
            <person name="Gram L."/>
            <person name="Machado H."/>
        </authorList>
    </citation>
    <scope>NUCLEOTIDE SEQUENCE [LARGE SCALE GENOMIC DNA]</scope>
    <source>
        <strain evidence="4 5">S1946</strain>
    </source>
</reference>
<keyword evidence="2" id="KW-0175">Coiled coil</keyword>
<dbReference type="SUPFAM" id="SSF111369">
    <property type="entry name" value="HlyD-like secretion proteins"/>
    <property type="match status" value="1"/>
</dbReference>
<dbReference type="InterPro" id="IPR006143">
    <property type="entry name" value="RND_pump_MFP"/>
</dbReference>
<name>A0A4Q7DXV6_9GAMM</name>
<accession>A0A4Q7DXV6</accession>
<evidence type="ECO:0000259" key="3">
    <source>
        <dbReference type="Pfam" id="PF25917"/>
    </source>
</evidence>
<dbReference type="Gene3D" id="2.40.30.170">
    <property type="match status" value="1"/>
</dbReference>
<evidence type="ECO:0000256" key="1">
    <source>
        <dbReference type="ARBA" id="ARBA00009477"/>
    </source>
</evidence>
<sequence>MRISHFMVPITVASISGLLFWTINSSAVEVPKAQQLDNRPTVTAVPLAPQMHTVKISAFGELTPYESTHLSAQVNGQVTRWHASFTQGGFVKRGELLFSLDSSDYQAKVTHAKAALQQAQADLIEEQALADVARSEAERFPEEQRTALFLRTPQLLSAQAAVDSARASLRQAQKELEYCNIYAPFDALVTARMIGTGQYVTAGESVALIHNVEKAEIITPIAGFEAKFLPDTRQNIAVTISTNDQTVVRSGTIMPHLAQFDSKTRMRKLYVTLEDPYGLRNQQDALAFGQYVQVTFDGKALSQIYSIPQKLVKNNKVWTVDHSHTLRQQDIEIVHSDGSNYLVQGRFHDTDLLLHSLPEHPVDGQPVKLVADQPVFTGLADNHITPVRTVYE</sequence>
<dbReference type="NCBIfam" id="TIGR01730">
    <property type="entry name" value="RND_mfp"/>
    <property type="match status" value="1"/>
</dbReference>
<feature type="coiled-coil region" evidence="2">
    <location>
        <begin position="116"/>
        <end position="175"/>
    </location>
</feature>
<dbReference type="Gene3D" id="1.10.287.470">
    <property type="entry name" value="Helix hairpin bin"/>
    <property type="match status" value="1"/>
</dbReference>
<comment type="similarity">
    <text evidence="1">Belongs to the membrane fusion protein (MFP) (TC 8.A.1) family.</text>
</comment>
<organism evidence="4 5">
    <name type="scientific">Pseudoalteromonas rubra</name>
    <dbReference type="NCBI Taxonomy" id="43658"/>
    <lineage>
        <taxon>Bacteria</taxon>
        <taxon>Pseudomonadati</taxon>
        <taxon>Pseudomonadota</taxon>
        <taxon>Gammaproteobacteria</taxon>
        <taxon>Alteromonadales</taxon>
        <taxon>Pseudoalteromonadaceae</taxon>
        <taxon>Pseudoalteromonas</taxon>
    </lineage>
</organism>
<dbReference type="Proteomes" id="UP000292345">
    <property type="component" value="Unassembled WGS sequence"/>
</dbReference>
<feature type="domain" description="Multidrug resistance protein MdtA-like barrel-sandwich hybrid" evidence="3">
    <location>
        <begin position="69"/>
        <end position="209"/>
    </location>
</feature>
<gene>
    <name evidence="4" type="ORF">C3B51_23470</name>
</gene>
<dbReference type="PANTHER" id="PTHR30469:SF12">
    <property type="entry name" value="MULTIDRUG RESISTANCE PROTEIN MDTA"/>
    <property type="match status" value="1"/>
</dbReference>
<evidence type="ECO:0000256" key="2">
    <source>
        <dbReference type="SAM" id="Coils"/>
    </source>
</evidence>
<dbReference type="RefSeq" id="WP_130246556.1">
    <property type="nucleotide sequence ID" value="NZ_PPUZ01000167.1"/>
</dbReference>
<dbReference type="GO" id="GO:1990281">
    <property type="term" value="C:efflux pump complex"/>
    <property type="evidence" value="ECO:0007669"/>
    <property type="project" value="TreeGrafter"/>
</dbReference>
<evidence type="ECO:0000313" key="4">
    <source>
        <dbReference type="EMBL" id="RZM69549.1"/>
    </source>
</evidence>
<dbReference type="GO" id="GO:0015562">
    <property type="term" value="F:efflux transmembrane transporter activity"/>
    <property type="evidence" value="ECO:0007669"/>
    <property type="project" value="TreeGrafter"/>
</dbReference>
<dbReference type="Pfam" id="PF25917">
    <property type="entry name" value="BSH_RND"/>
    <property type="match status" value="1"/>
</dbReference>
<proteinExistence type="inferred from homology"/>
<dbReference type="Gene3D" id="2.40.50.100">
    <property type="match status" value="1"/>
</dbReference>
<protein>
    <submittedName>
        <fullName evidence="4">Efflux RND transporter periplasmic adaptor subunit</fullName>
    </submittedName>
</protein>
<dbReference type="InterPro" id="IPR058625">
    <property type="entry name" value="MdtA-like_BSH"/>
</dbReference>
<dbReference type="AlphaFoldDB" id="A0A4Q7DXV6"/>
<comment type="caution">
    <text evidence="4">The sequence shown here is derived from an EMBL/GenBank/DDBJ whole genome shotgun (WGS) entry which is preliminary data.</text>
</comment>
<dbReference type="EMBL" id="PPUZ01000167">
    <property type="protein sequence ID" value="RZM69549.1"/>
    <property type="molecule type" value="Genomic_DNA"/>
</dbReference>
<dbReference type="PANTHER" id="PTHR30469">
    <property type="entry name" value="MULTIDRUG RESISTANCE PROTEIN MDTA"/>
    <property type="match status" value="1"/>
</dbReference>